<proteinExistence type="predicted"/>
<reference evidence="1 2" key="1">
    <citation type="submission" date="2016-05" db="EMBL/GenBank/DDBJ databases">
        <title>Single-cell genome of chain-forming Candidatus Thiomargarita nelsonii and comparison to other large sulfur-oxidizing bacteria.</title>
        <authorList>
            <person name="Winkel M."/>
            <person name="Salman V."/>
            <person name="Woyke T."/>
            <person name="Schulz-Vogt H."/>
            <person name="Richter M."/>
            <person name="Flood B."/>
            <person name="Bailey J."/>
            <person name="Amann R."/>
            <person name="Mussmann M."/>
        </authorList>
    </citation>
    <scope>NUCLEOTIDE SEQUENCE [LARGE SCALE GENOMIC DNA]</scope>
    <source>
        <strain evidence="1 2">THI036</strain>
    </source>
</reference>
<keyword evidence="2" id="KW-1185">Reference proteome</keyword>
<evidence type="ECO:0000313" key="2">
    <source>
        <dbReference type="Proteomes" id="UP000076962"/>
    </source>
</evidence>
<gene>
    <name evidence="1" type="ORF">THIOM_001150</name>
</gene>
<sequence length="185" mass="21537">MRSQKLTDNEIQTFVICAIQPQKANREQYGYTIQVQPGIYQSTQIAFNHITLISLNELPDELHNAWITCLASKKLKRLKAFNLLKSQGFKLISKPFKWFLVELWQHISTKGDDDMALNLSPQEIKAIGEMWGTSLFTEDEFEELLSTVPLEVRLRGLKPTDVMNYFKPEQLEEIEAYLEQRKQQS</sequence>
<name>A0A176S502_9GAMM</name>
<comment type="caution">
    <text evidence="1">The sequence shown here is derived from an EMBL/GenBank/DDBJ whole genome shotgun (WGS) entry which is preliminary data.</text>
</comment>
<protein>
    <submittedName>
        <fullName evidence="1">Uncharacterized protein</fullName>
    </submittedName>
</protein>
<evidence type="ECO:0000313" key="1">
    <source>
        <dbReference type="EMBL" id="OAD23024.1"/>
    </source>
</evidence>
<dbReference type="EMBL" id="LUTY01000598">
    <property type="protein sequence ID" value="OAD23024.1"/>
    <property type="molecule type" value="Genomic_DNA"/>
</dbReference>
<accession>A0A176S502</accession>
<dbReference type="Proteomes" id="UP000076962">
    <property type="component" value="Unassembled WGS sequence"/>
</dbReference>
<dbReference type="AlphaFoldDB" id="A0A176S502"/>
<organism evidence="1 2">
    <name type="scientific">Candidatus Thiomargarita nelsonii</name>
    <dbReference type="NCBI Taxonomy" id="1003181"/>
    <lineage>
        <taxon>Bacteria</taxon>
        <taxon>Pseudomonadati</taxon>
        <taxon>Pseudomonadota</taxon>
        <taxon>Gammaproteobacteria</taxon>
        <taxon>Thiotrichales</taxon>
        <taxon>Thiotrichaceae</taxon>
        <taxon>Thiomargarita</taxon>
    </lineage>
</organism>